<evidence type="ECO:0000256" key="1">
    <source>
        <dbReference type="ARBA" id="ARBA00008361"/>
    </source>
</evidence>
<dbReference type="InterPro" id="IPR051052">
    <property type="entry name" value="Diverse_substrate_MTase"/>
</dbReference>
<organism evidence="5 6">
    <name type="scientific">Paenibacillus konkukensis</name>
    <dbReference type="NCBI Taxonomy" id="2020716"/>
    <lineage>
        <taxon>Bacteria</taxon>
        <taxon>Bacillati</taxon>
        <taxon>Bacillota</taxon>
        <taxon>Bacilli</taxon>
        <taxon>Bacillales</taxon>
        <taxon>Paenibacillaceae</taxon>
        <taxon>Paenibacillus</taxon>
    </lineage>
</organism>
<dbReference type="PANTHER" id="PTHR44942">
    <property type="entry name" value="METHYLTRANSF_11 DOMAIN-CONTAINING PROTEIN"/>
    <property type="match status" value="1"/>
</dbReference>
<dbReference type="EMBL" id="CP027059">
    <property type="protein sequence ID" value="UQZ85906.1"/>
    <property type="molecule type" value="Genomic_DNA"/>
</dbReference>
<dbReference type="InterPro" id="IPR013216">
    <property type="entry name" value="Methyltransf_11"/>
</dbReference>
<keyword evidence="6" id="KW-1185">Reference proteome</keyword>
<dbReference type="CDD" id="cd02440">
    <property type="entry name" value="AdoMet_MTases"/>
    <property type="match status" value="1"/>
</dbReference>
<accession>A0ABY4RTJ0</accession>
<reference evidence="5" key="2">
    <citation type="journal article" date="2021" name="J Anim Sci Technol">
        <title>Complete genome sequence of Paenibacillus konkukensis sp. nov. SK3146 as a potential probiotic strain.</title>
        <authorList>
            <person name="Jung H.I."/>
            <person name="Park S."/>
            <person name="Niu K.M."/>
            <person name="Lee S.W."/>
            <person name="Kothari D."/>
            <person name="Yi K.J."/>
            <person name="Kim S.K."/>
        </authorList>
    </citation>
    <scope>NUCLEOTIDE SEQUENCE</scope>
    <source>
        <strain evidence="5">SK3146</strain>
    </source>
</reference>
<proteinExistence type="inferred from homology"/>
<dbReference type="GO" id="GO:0032259">
    <property type="term" value="P:methylation"/>
    <property type="evidence" value="ECO:0007669"/>
    <property type="project" value="UniProtKB-KW"/>
</dbReference>
<name>A0ABY4RTJ0_9BACL</name>
<protein>
    <submittedName>
        <fullName evidence="5">Methyltransferase YcgJ</fullName>
        <ecNumber evidence="5">2.1.1.-</ecNumber>
    </submittedName>
</protein>
<dbReference type="Gene3D" id="3.40.50.150">
    <property type="entry name" value="Vaccinia Virus protein VP39"/>
    <property type="match status" value="1"/>
</dbReference>
<evidence type="ECO:0000256" key="3">
    <source>
        <dbReference type="ARBA" id="ARBA00022679"/>
    </source>
</evidence>
<dbReference type="PANTHER" id="PTHR44942:SF4">
    <property type="entry name" value="METHYLTRANSFERASE TYPE 11 DOMAIN-CONTAINING PROTEIN"/>
    <property type="match status" value="1"/>
</dbReference>
<keyword evidence="3 5" id="KW-0808">Transferase</keyword>
<feature type="domain" description="Methyltransferase type 11" evidence="4">
    <location>
        <begin position="46"/>
        <end position="142"/>
    </location>
</feature>
<dbReference type="InterPro" id="IPR029063">
    <property type="entry name" value="SAM-dependent_MTases_sf"/>
</dbReference>
<sequence length="257" mass="29050">MDIKEQVKLQFGPNAAKYVNSPGHASGEDLRLLAEWVQAENGAAGLDIATGGGHAALVLAEHVRQATTLDLTPQMLQEAEAFLRSRGKETVRYVQGDAEKLPFEAESFDVVTCRIAAHHFPDPDAFVGEAARVLKHGGSFILFDNIAPESDDADALYNEVEKRRDPSHYRAWKKTEWIRRAELAGLRVELLVQTRKTFVFDPWCGRMNVSEQVKRELEAYMLGWDDSLRRQLGVSEEEGRVVFFQGDYMMLKTRKVR</sequence>
<comment type="similarity">
    <text evidence="1">Belongs to the methyltransferase superfamily.</text>
</comment>
<dbReference type="Pfam" id="PF08241">
    <property type="entry name" value="Methyltransf_11"/>
    <property type="match status" value="1"/>
</dbReference>
<keyword evidence="2 5" id="KW-0489">Methyltransferase</keyword>
<dbReference type="GO" id="GO:0008168">
    <property type="term" value="F:methyltransferase activity"/>
    <property type="evidence" value="ECO:0007669"/>
    <property type="project" value="UniProtKB-KW"/>
</dbReference>
<dbReference type="Proteomes" id="UP001057134">
    <property type="component" value="Chromosome"/>
</dbReference>
<reference evidence="5" key="1">
    <citation type="submission" date="2018-02" db="EMBL/GenBank/DDBJ databases">
        <authorList>
            <person name="Kim S.-K."/>
            <person name="Jung H.-I."/>
            <person name="Lee S.-W."/>
        </authorList>
    </citation>
    <scope>NUCLEOTIDE SEQUENCE</scope>
    <source>
        <strain evidence="5">SK3146</strain>
    </source>
</reference>
<evidence type="ECO:0000256" key="2">
    <source>
        <dbReference type="ARBA" id="ARBA00022603"/>
    </source>
</evidence>
<gene>
    <name evidence="5" type="primary">ycgJ_4</name>
    <name evidence="5" type="ORF">SK3146_05196</name>
</gene>
<dbReference type="SUPFAM" id="SSF53335">
    <property type="entry name" value="S-adenosyl-L-methionine-dependent methyltransferases"/>
    <property type="match status" value="1"/>
</dbReference>
<dbReference type="EC" id="2.1.1.-" evidence="5"/>
<dbReference type="RefSeq" id="WP_249861489.1">
    <property type="nucleotide sequence ID" value="NZ_CP027059.1"/>
</dbReference>
<evidence type="ECO:0000313" key="5">
    <source>
        <dbReference type="EMBL" id="UQZ85906.1"/>
    </source>
</evidence>
<evidence type="ECO:0000259" key="4">
    <source>
        <dbReference type="Pfam" id="PF08241"/>
    </source>
</evidence>
<evidence type="ECO:0000313" key="6">
    <source>
        <dbReference type="Proteomes" id="UP001057134"/>
    </source>
</evidence>